<dbReference type="GO" id="GO:0046872">
    <property type="term" value="F:metal ion binding"/>
    <property type="evidence" value="ECO:0007669"/>
    <property type="project" value="UniProtKB-KW"/>
</dbReference>
<dbReference type="Pfam" id="PF00884">
    <property type="entry name" value="Sulfatase"/>
    <property type="match status" value="1"/>
</dbReference>
<evidence type="ECO:0000313" key="4">
    <source>
        <dbReference type="EMBL" id="MVA74462.1"/>
    </source>
</evidence>
<dbReference type="GO" id="GO:0016740">
    <property type="term" value="F:transferase activity"/>
    <property type="evidence" value="ECO:0007669"/>
    <property type="project" value="UniProtKB-KW"/>
</dbReference>
<keyword evidence="2 4" id="KW-0378">Hydrolase</keyword>
<dbReference type="SUPFAM" id="SSF53649">
    <property type="entry name" value="Alkaline phosphatase-like"/>
    <property type="match status" value="1"/>
</dbReference>
<dbReference type="InterPro" id="IPR017850">
    <property type="entry name" value="Alkaline_phosphatase_core_sf"/>
</dbReference>
<dbReference type="PANTHER" id="PTHR45953">
    <property type="entry name" value="IDURONATE 2-SULFATASE"/>
    <property type="match status" value="1"/>
</dbReference>
<dbReference type="AlphaFoldDB" id="A0A6A9URM4"/>
<reference evidence="4 5" key="1">
    <citation type="submission" date="2019-12" db="EMBL/GenBank/DDBJ databases">
        <title>Auraticoccus cholistani sp. nov., an actinomycete isolated from soil of Cholistan desert.</title>
        <authorList>
            <person name="Cheema M.T."/>
        </authorList>
    </citation>
    <scope>NUCLEOTIDE SEQUENCE [LARGE SCALE GENOMIC DNA]</scope>
    <source>
        <strain evidence="4 5">F435</strain>
    </source>
</reference>
<dbReference type="Proteomes" id="UP000435304">
    <property type="component" value="Unassembled WGS sequence"/>
</dbReference>
<evidence type="ECO:0000259" key="3">
    <source>
        <dbReference type="Pfam" id="PF00884"/>
    </source>
</evidence>
<organism evidence="4 5">
    <name type="scientific">Auraticoccus cholistanensis</name>
    <dbReference type="NCBI Taxonomy" id="2656650"/>
    <lineage>
        <taxon>Bacteria</taxon>
        <taxon>Bacillati</taxon>
        <taxon>Actinomycetota</taxon>
        <taxon>Actinomycetes</taxon>
        <taxon>Propionibacteriales</taxon>
        <taxon>Propionibacteriaceae</taxon>
        <taxon>Auraticoccus</taxon>
    </lineage>
</organism>
<accession>A0A6A9URM4</accession>
<dbReference type="GO" id="GO:0005737">
    <property type="term" value="C:cytoplasm"/>
    <property type="evidence" value="ECO:0007669"/>
    <property type="project" value="TreeGrafter"/>
</dbReference>
<dbReference type="GO" id="GO:0008484">
    <property type="term" value="F:sulfuric ester hydrolase activity"/>
    <property type="evidence" value="ECO:0007669"/>
    <property type="project" value="TreeGrafter"/>
</dbReference>
<dbReference type="RefSeq" id="WP_156606949.1">
    <property type="nucleotide sequence ID" value="NZ_WPCU01000001.1"/>
</dbReference>
<keyword evidence="1" id="KW-0479">Metal-binding</keyword>
<evidence type="ECO:0000313" key="5">
    <source>
        <dbReference type="Proteomes" id="UP000435304"/>
    </source>
</evidence>
<proteinExistence type="predicted"/>
<sequence>MSADRPAVLLITTDQLRRDTLGCYGGRAVATPNLDRLAATALVHDRAHTASPWCLPSRSSLITGCYPRTHGAHSNFRDRRLSPERPNLYSSLQQLGYRTTHVGKCHYAPVPYGATSPDATLPYEEFHRYYRSLGIDQLDLQDDKQVSVWFRDDYAAELDAAGHLAAYRASVWDREAAKVFTFPGPAEWHPDAWVGRRAVERIQAAGEGPQFFWVSISGPHFPFDPPAEYLDRVDVEAMGTPFVDETELDETRMHWWSLHGAPGRWIESGRNDRFDADYWHRLRLHYHANVALIDDVVGDVLDAAEQRFGDDLVVAFTPDHGEMLGNHGIWGKGHCYWSDVLEVPLLLRAPGVAPGRTDRLVSLVDLYPTLLARAGGTVAEDQPLDGRDLLGPDAGHRLVHSEGEGFAVVTDGRYKLVDAQAHGRDFVELFDLEQDPHEVRNRSGDPALAAVERDLQAALTRALLPAALP</sequence>
<dbReference type="InterPro" id="IPR000917">
    <property type="entry name" value="Sulfatase_N"/>
</dbReference>
<name>A0A6A9URM4_9ACTN</name>
<evidence type="ECO:0000256" key="2">
    <source>
        <dbReference type="ARBA" id="ARBA00022801"/>
    </source>
</evidence>
<protein>
    <submittedName>
        <fullName evidence="4">Sulfatase-like hydrolase/transferase</fullName>
    </submittedName>
</protein>
<evidence type="ECO:0000256" key="1">
    <source>
        <dbReference type="ARBA" id="ARBA00022723"/>
    </source>
</evidence>
<comment type="caution">
    <text evidence="4">The sequence shown here is derived from an EMBL/GenBank/DDBJ whole genome shotgun (WGS) entry which is preliminary data.</text>
</comment>
<keyword evidence="5" id="KW-1185">Reference proteome</keyword>
<gene>
    <name evidence="4" type="ORF">GC722_00200</name>
</gene>
<feature type="domain" description="Sulfatase N-terminal" evidence="3">
    <location>
        <begin position="6"/>
        <end position="375"/>
    </location>
</feature>
<dbReference type="Gene3D" id="3.40.720.10">
    <property type="entry name" value="Alkaline Phosphatase, subunit A"/>
    <property type="match status" value="1"/>
</dbReference>
<dbReference type="PANTHER" id="PTHR45953:SF1">
    <property type="entry name" value="IDURONATE 2-SULFATASE"/>
    <property type="match status" value="1"/>
</dbReference>
<keyword evidence="4" id="KW-0808">Transferase</keyword>
<dbReference type="EMBL" id="WPCU01000001">
    <property type="protein sequence ID" value="MVA74462.1"/>
    <property type="molecule type" value="Genomic_DNA"/>
</dbReference>